<dbReference type="GO" id="GO:0016787">
    <property type="term" value="F:hydrolase activity"/>
    <property type="evidence" value="ECO:0007669"/>
    <property type="project" value="UniProtKB-KW"/>
</dbReference>
<dbReference type="PANTHER" id="PTHR43283">
    <property type="entry name" value="BETA-LACTAMASE-RELATED"/>
    <property type="match status" value="1"/>
</dbReference>
<gene>
    <name evidence="2" type="primary">estB_1</name>
    <name evidence="2" type="ORF">Mal4_14570</name>
</gene>
<dbReference type="InterPro" id="IPR050789">
    <property type="entry name" value="Diverse_Enzym_Activities"/>
</dbReference>
<proteinExistence type="predicted"/>
<dbReference type="KEGG" id="mri:Mal4_14570"/>
<dbReference type="Pfam" id="PF00144">
    <property type="entry name" value="Beta-lactamase"/>
    <property type="match status" value="1"/>
</dbReference>
<organism evidence="2 3">
    <name type="scientific">Maioricimonas rarisocia</name>
    <dbReference type="NCBI Taxonomy" id="2528026"/>
    <lineage>
        <taxon>Bacteria</taxon>
        <taxon>Pseudomonadati</taxon>
        <taxon>Planctomycetota</taxon>
        <taxon>Planctomycetia</taxon>
        <taxon>Planctomycetales</taxon>
        <taxon>Planctomycetaceae</taxon>
        <taxon>Maioricimonas</taxon>
    </lineage>
</organism>
<dbReference type="SUPFAM" id="SSF56601">
    <property type="entry name" value="beta-lactamase/transpeptidase-like"/>
    <property type="match status" value="1"/>
</dbReference>
<sequence>MNVTSGSDSSEELRQVLPRAYAVIDRGIHKRLHHGVQLYVSHQGEVVFDGAAGTDGAGRPLTSDTVMLWLSSGKPLTAVMVLQFHERGLLDLHAPVGRYIPEFATKGKEQITIWHLLTHTAGLEPVASGWPRLEWDEILERINRAPLQEGWVPGERAAYDPSRGWFVLGEILRRIDSRPADRIVREDLCEPLGMHDSWMAVPRQVYSIYGPRIARTYSLRDDRLEETHSHTLEVAGSASPGGNFRGPARELGYFYETLLAGGEREGRRILQPEIVALMTERHRRDMVDETFRHKVDFGLGVMIDSNHHGAKTVPYGYGLHSSPRTFGHGGAQSSIGFCDPDNELVVVAIANGCPGEPKHNRRFRELNTAIYEDLSLGGEA</sequence>
<reference evidence="2 3" key="1">
    <citation type="submission" date="2019-02" db="EMBL/GenBank/DDBJ databases">
        <title>Deep-cultivation of Planctomycetes and their phenomic and genomic characterization uncovers novel biology.</title>
        <authorList>
            <person name="Wiegand S."/>
            <person name="Jogler M."/>
            <person name="Boedeker C."/>
            <person name="Pinto D."/>
            <person name="Vollmers J."/>
            <person name="Rivas-Marin E."/>
            <person name="Kohn T."/>
            <person name="Peeters S.H."/>
            <person name="Heuer A."/>
            <person name="Rast P."/>
            <person name="Oberbeckmann S."/>
            <person name="Bunk B."/>
            <person name="Jeske O."/>
            <person name="Meyerdierks A."/>
            <person name="Storesund J.E."/>
            <person name="Kallscheuer N."/>
            <person name="Luecker S."/>
            <person name="Lage O.M."/>
            <person name="Pohl T."/>
            <person name="Merkel B.J."/>
            <person name="Hornburger P."/>
            <person name="Mueller R.-W."/>
            <person name="Bruemmer F."/>
            <person name="Labrenz M."/>
            <person name="Spormann A.M."/>
            <person name="Op den Camp H."/>
            <person name="Overmann J."/>
            <person name="Amann R."/>
            <person name="Jetten M.S.M."/>
            <person name="Mascher T."/>
            <person name="Medema M.H."/>
            <person name="Devos D.P."/>
            <person name="Kaster A.-K."/>
            <person name="Ovreas L."/>
            <person name="Rohde M."/>
            <person name="Galperin M.Y."/>
            <person name="Jogler C."/>
        </authorList>
    </citation>
    <scope>NUCLEOTIDE SEQUENCE [LARGE SCALE GENOMIC DNA]</scope>
    <source>
        <strain evidence="2 3">Mal4</strain>
    </source>
</reference>
<dbReference type="InterPro" id="IPR001466">
    <property type="entry name" value="Beta-lactam-related"/>
</dbReference>
<dbReference type="Proteomes" id="UP000320496">
    <property type="component" value="Chromosome"/>
</dbReference>
<dbReference type="EMBL" id="CP036275">
    <property type="protein sequence ID" value="QDU37149.1"/>
    <property type="molecule type" value="Genomic_DNA"/>
</dbReference>
<keyword evidence="2" id="KW-0378">Hydrolase</keyword>
<feature type="domain" description="Beta-lactamase-related" evidence="1">
    <location>
        <begin position="28"/>
        <end position="364"/>
    </location>
</feature>
<protein>
    <submittedName>
        <fullName evidence="2">Esterase EstB</fullName>
        <ecNumber evidence="2">3.1.1.-</ecNumber>
    </submittedName>
</protein>
<keyword evidence="3" id="KW-1185">Reference proteome</keyword>
<name>A0A517Z3S5_9PLAN</name>
<dbReference type="Gene3D" id="3.40.710.10">
    <property type="entry name" value="DD-peptidase/beta-lactamase superfamily"/>
    <property type="match status" value="1"/>
</dbReference>
<evidence type="ECO:0000259" key="1">
    <source>
        <dbReference type="Pfam" id="PF00144"/>
    </source>
</evidence>
<dbReference type="AlphaFoldDB" id="A0A517Z3S5"/>
<accession>A0A517Z3S5</accession>
<dbReference type="EC" id="3.1.1.-" evidence="2"/>
<dbReference type="InterPro" id="IPR012338">
    <property type="entry name" value="Beta-lactam/transpept-like"/>
</dbReference>
<evidence type="ECO:0000313" key="3">
    <source>
        <dbReference type="Proteomes" id="UP000320496"/>
    </source>
</evidence>
<evidence type="ECO:0000313" key="2">
    <source>
        <dbReference type="EMBL" id="QDU37149.1"/>
    </source>
</evidence>